<keyword evidence="3" id="KW-1185">Reference proteome</keyword>
<evidence type="ECO:0000313" key="2">
    <source>
        <dbReference type="EMBL" id="MUG64810.1"/>
    </source>
</evidence>
<keyword evidence="1" id="KW-1133">Transmembrane helix</keyword>
<organism evidence="2 3">
    <name type="scientific">Paenibacillus campinasensis</name>
    <dbReference type="NCBI Taxonomy" id="66347"/>
    <lineage>
        <taxon>Bacteria</taxon>
        <taxon>Bacillati</taxon>
        <taxon>Bacillota</taxon>
        <taxon>Bacilli</taxon>
        <taxon>Bacillales</taxon>
        <taxon>Paenibacillaceae</taxon>
        <taxon>Paenibacillus</taxon>
    </lineage>
</organism>
<dbReference type="EMBL" id="WOAA01000001">
    <property type="protein sequence ID" value="MUG64810.1"/>
    <property type="molecule type" value="Genomic_DNA"/>
</dbReference>
<feature type="transmembrane region" description="Helical" evidence="1">
    <location>
        <begin position="15"/>
        <end position="37"/>
    </location>
</feature>
<evidence type="ECO:0008006" key="4">
    <source>
        <dbReference type="Google" id="ProtNLM"/>
    </source>
</evidence>
<evidence type="ECO:0000313" key="3">
    <source>
        <dbReference type="Proteomes" id="UP000435177"/>
    </source>
</evidence>
<keyword evidence="1" id="KW-0812">Transmembrane</keyword>
<proteinExistence type="predicted"/>
<sequence>MHGVEQWLHSASHNYLLIAVAAVLFFAVKAVIGYITYRHYDRQLKELDQKIETLLQQKR</sequence>
<dbReference type="RefSeq" id="WP_095397531.1">
    <property type="nucleotide sequence ID" value="NZ_NPBY01000007.1"/>
</dbReference>
<protein>
    <recommendedName>
        <fullName evidence="4">DUF4083 domain-containing protein</fullName>
    </recommendedName>
</protein>
<comment type="caution">
    <text evidence="2">The sequence shown here is derived from an EMBL/GenBank/DDBJ whole genome shotgun (WGS) entry which is preliminary data.</text>
</comment>
<name>A0ABW9SV11_9BACL</name>
<dbReference type="Proteomes" id="UP000435177">
    <property type="component" value="Unassembled WGS sequence"/>
</dbReference>
<reference evidence="2 3" key="1">
    <citation type="submission" date="2019-11" db="EMBL/GenBank/DDBJ databases">
        <title>Draft genome sequences of five Paenibacillus species of dairy origin.</title>
        <authorList>
            <person name="Olajide A.M."/>
            <person name="Chen S."/>
            <person name="Lapointe G."/>
        </authorList>
    </citation>
    <scope>NUCLEOTIDE SEQUENCE [LARGE SCALE GENOMIC DNA]</scope>
    <source>
        <strain evidence="2 3">3CS1</strain>
    </source>
</reference>
<accession>A0ABW9SV11</accession>
<keyword evidence="1" id="KW-0472">Membrane</keyword>
<gene>
    <name evidence="2" type="ORF">GNP94_02190</name>
</gene>
<evidence type="ECO:0000256" key="1">
    <source>
        <dbReference type="SAM" id="Phobius"/>
    </source>
</evidence>